<dbReference type="RefSeq" id="WP_069729480.1">
    <property type="nucleotide sequence ID" value="NZ_JABWPE010000025.1"/>
</dbReference>
<reference evidence="1 2" key="1">
    <citation type="submission" date="2020-05" db="EMBL/GenBank/DDBJ databases">
        <title>Whole Genome Sequences of Enterobacteriales Associated with the International Space Station.</title>
        <authorList>
            <person name="Bharadwaj A."/>
            <person name="Daudu R."/>
            <person name="Singh N."/>
            <person name="Wood J."/>
            <person name="Debieu M."/>
            <person name="Mason C."/>
            <person name="Wang C."/>
            <person name="Venkateswaran K."/>
        </authorList>
    </citation>
    <scope>NUCLEOTIDE SEQUENCE [LARGE SCALE GENOMIC DNA]</scope>
    <source>
        <strain evidence="1 2">IF5SW-B1</strain>
    </source>
</reference>
<dbReference type="AlphaFoldDB" id="A0A7Y6NH76"/>
<organism evidence="1 2">
    <name type="scientific">Pantoea brenneri</name>
    <dbReference type="NCBI Taxonomy" id="472694"/>
    <lineage>
        <taxon>Bacteria</taxon>
        <taxon>Pseudomonadati</taxon>
        <taxon>Pseudomonadota</taxon>
        <taxon>Gammaproteobacteria</taxon>
        <taxon>Enterobacterales</taxon>
        <taxon>Erwiniaceae</taxon>
        <taxon>Pantoea</taxon>
    </lineage>
</organism>
<protein>
    <submittedName>
        <fullName evidence="1">Uncharacterized protein</fullName>
    </submittedName>
</protein>
<accession>A0A7Y6NH76</accession>
<proteinExistence type="predicted"/>
<name>A0A7Y6NH76_9GAMM</name>
<comment type="caution">
    <text evidence="1">The sequence shown here is derived from an EMBL/GenBank/DDBJ whole genome shotgun (WGS) entry which is preliminary data.</text>
</comment>
<evidence type="ECO:0000313" key="1">
    <source>
        <dbReference type="EMBL" id="NUY98428.1"/>
    </source>
</evidence>
<gene>
    <name evidence="1" type="ORF">HU668_18385</name>
</gene>
<dbReference type="GeneID" id="57347047"/>
<sequence length="115" mass="13105">MCMTARAALARRMWTRRKLTRQMIWSHKSDPALRARFLEDSRVLLRGVKEPGRIQPVSAIIMALRDLSAIKLNRAILNDIRTQYELDKDAPDFESADLSSLMAMPSPVAQGVLHF</sequence>
<evidence type="ECO:0000313" key="2">
    <source>
        <dbReference type="Proteomes" id="UP000566985"/>
    </source>
</evidence>
<dbReference type="EMBL" id="JABWPM010000025">
    <property type="protein sequence ID" value="NUY98428.1"/>
    <property type="molecule type" value="Genomic_DNA"/>
</dbReference>
<dbReference type="Proteomes" id="UP000566985">
    <property type="component" value="Unassembled WGS sequence"/>
</dbReference>